<keyword evidence="1" id="KW-0812">Transmembrane</keyword>
<protein>
    <submittedName>
        <fullName evidence="2">Uncharacterized protein</fullName>
    </submittedName>
</protein>
<dbReference type="AlphaFoldDB" id="A0AAN6LTZ9"/>
<sequence>MRPGSLPLRPQSRPVCQLCDYILQQQPAARRSFFAAAASTLNTPALRRQPASQRGILPRTSVRCAATARRSQEHVAGSEDGRQWGDRIAVLKRNLAEVERHIAWIESSNKVESETATLEALVGLQNIAREAIAIRSGKPLPQKIKIKQSSAGAILSMGREEDDIPVAPAPGATSPSTNELPSPQYISRLAMDLLKHPNIFISPQVLEAYIRLQRLVGCPRAIPEILYLYANKPVPELGSSPPKFSKPSPKAAKQAIPAHLAEEALGAAIETKDMPLALDIVEVAYRAPAWKRNRMVTKLGLPSFLVSITPLAIYMIAQEASVYSGYIDPTMFKTYAFLGISTYVLCTGTLGFVALTTHNDHHTRVVWRPGTPLLDRYAREDERAALDRIACAWGFKEDWRRGDEEGEEWEGLRELIALRGMVLDKPDLMPGMNA</sequence>
<proteinExistence type="predicted"/>
<organism evidence="2 3">
    <name type="scientific">Pseudopithomyces chartarum</name>
    <dbReference type="NCBI Taxonomy" id="1892770"/>
    <lineage>
        <taxon>Eukaryota</taxon>
        <taxon>Fungi</taxon>
        <taxon>Dikarya</taxon>
        <taxon>Ascomycota</taxon>
        <taxon>Pezizomycotina</taxon>
        <taxon>Dothideomycetes</taxon>
        <taxon>Pleosporomycetidae</taxon>
        <taxon>Pleosporales</taxon>
        <taxon>Massarineae</taxon>
        <taxon>Didymosphaeriaceae</taxon>
        <taxon>Pseudopithomyces</taxon>
    </lineage>
</organism>
<keyword evidence="1" id="KW-0472">Membrane</keyword>
<dbReference type="EMBL" id="WVTA01000010">
    <property type="protein sequence ID" value="KAK3203759.1"/>
    <property type="molecule type" value="Genomic_DNA"/>
</dbReference>
<evidence type="ECO:0000256" key="1">
    <source>
        <dbReference type="SAM" id="Phobius"/>
    </source>
</evidence>
<evidence type="ECO:0000313" key="2">
    <source>
        <dbReference type="EMBL" id="KAK3203759.1"/>
    </source>
</evidence>
<name>A0AAN6LTZ9_9PLEO</name>
<accession>A0AAN6LTZ9</accession>
<feature type="transmembrane region" description="Helical" evidence="1">
    <location>
        <begin position="299"/>
        <end position="317"/>
    </location>
</feature>
<keyword evidence="3" id="KW-1185">Reference proteome</keyword>
<reference evidence="2 3" key="1">
    <citation type="submission" date="2021-02" db="EMBL/GenBank/DDBJ databases">
        <title>Genome assembly of Pseudopithomyces chartarum.</title>
        <authorList>
            <person name="Jauregui R."/>
            <person name="Singh J."/>
            <person name="Voisey C."/>
        </authorList>
    </citation>
    <scope>NUCLEOTIDE SEQUENCE [LARGE SCALE GENOMIC DNA]</scope>
    <source>
        <strain evidence="2 3">AGR01</strain>
    </source>
</reference>
<evidence type="ECO:0000313" key="3">
    <source>
        <dbReference type="Proteomes" id="UP001280581"/>
    </source>
</evidence>
<dbReference type="Proteomes" id="UP001280581">
    <property type="component" value="Unassembled WGS sequence"/>
</dbReference>
<gene>
    <name evidence="2" type="ORF">GRF29_106g511221</name>
</gene>
<keyword evidence="1" id="KW-1133">Transmembrane helix</keyword>
<feature type="transmembrane region" description="Helical" evidence="1">
    <location>
        <begin position="337"/>
        <end position="355"/>
    </location>
</feature>
<comment type="caution">
    <text evidence="2">The sequence shown here is derived from an EMBL/GenBank/DDBJ whole genome shotgun (WGS) entry which is preliminary data.</text>
</comment>